<feature type="domain" description="DUF4211" evidence="4">
    <location>
        <begin position="299"/>
        <end position="436"/>
    </location>
</feature>
<dbReference type="PANTHER" id="PTHR11102:SF160">
    <property type="entry name" value="ERAD-ASSOCIATED E3 UBIQUITIN-PROTEIN LIGASE COMPONENT HRD3"/>
    <property type="match status" value="1"/>
</dbReference>
<feature type="compositionally biased region" description="Polar residues" evidence="3">
    <location>
        <begin position="599"/>
        <end position="615"/>
    </location>
</feature>
<feature type="compositionally biased region" description="Polar residues" evidence="3">
    <location>
        <begin position="212"/>
        <end position="229"/>
    </location>
</feature>
<feature type="repeat" description="TPR" evidence="2">
    <location>
        <begin position="1668"/>
        <end position="1701"/>
    </location>
</feature>
<dbReference type="InterPro" id="IPR050767">
    <property type="entry name" value="Sel1_AlgK"/>
</dbReference>
<feature type="compositionally biased region" description="Polar residues" evidence="3">
    <location>
        <begin position="40"/>
        <end position="55"/>
    </location>
</feature>
<dbReference type="InterPro" id="IPR006597">
    <property type="entry name" value="Sel1-like"/>
</dbReference>
<dbReference type="Proteomes" id="UP000654370">
    <property type="component" value="Unassembled WGS sequence"/>
</dbReference>
<feature type="region of interest" description="Disordered" evidence="3">
    <location>
        <begin position="591"/>
        <end position="675"/>
    </location>
</feature>
<dbReference type="InterPro" id="IPR019734">
    <property type="entry name" value="TPR_rpt"/>
</dbReference>
<accession>A0A8H7PWP0</accession>
<evidence type="ECO:0000256" key="3">
    <source>
        <dbReference type="SAM" id="MobiDB-lite"/>
    </source>
</evidence>
<organism evidence="5 6">
    <name type="scientific">Mortierella isabellina</name>
    <name type="common">Filamentous fungus</name>
    <name type="synonym">Umbelopsis isabellina</name>
    <dbReference type="NCBI Taxonomy" id="91625"/>
    <lineage>
        <taxon>Eukaryota</taxon>
        <taxon>Fungi</taxon>
        <taxon>Fungi incertae sedis</taxon>
        <taxon>Mucoromycota</taxon>
        <taxon>Mucoromycotina</taxon>
        <taxon>Umbelopsidomycetes</taxon>
        <taxon>Umbelopsidales</taxon>
        <taxon>Umbelopsidaceae</taxon>
        <taxon>Umbelopsis</taxon>
    </lineage>
</organism>
<evidence type="ECO:0000313" key="6">
    <source>
        <dbReference type="Proteomes" id="UP000654370"/>
    </source>
</evidence>
<dbReference type="PANTHER" id="PTHR11102">
    <property type="entry name" value="SEL-1-LIKE PROTEIN"/>
    <property type="match status" value="1"/>
</dbReference>
<evidence type="ECO:0000259" key="4">
    <source>
        <dbReference type="Pfam" id="PF13926"/>
    </source>
</evidence>
<keyword evidence="2" id="KW-0802">TPR repeat</keyword>
<feature type="compositionally biased region" description="Basic residues" evidence="3">
    <location>
        <begin position="185"/>
        <end position="195"/>
    </location>
</feature>
<evidence type="ECO:0000256" key="2">
    <source>
        <dbReference type="PROSITE-ProRule" id="PRU00339"/>
    </source>
</evidence>
<dbReference type="SMART" id="SM00671">
    <property type="entry name" value="SEL1"/>
    <property type="match status" value="30"/>
</dbReference>
<feature type="compositionally biased region" description="Acidic residues" evidence="3">
    <location>
        <begin position="65"/>
        <end position="74"/>
    </location>
</feature>
<name>A0A8H7PWP0_MORIS</name>
<dbReference type="Pfam" id="PF08238">
    <property type="entry name" value="Sel1"/>
    <property type="match status" value="27"/>
</dbReference>
<dbReference type="Gene3D" id="1.25.40.10">
    <property type="entry name" value="Tetratricopeptide repeat domain"/>
    <property type="match status" value="7"/>
</dbReference>
<dbReference type="SUPFAM" id="SSF81901">
    <property type="entry name" value="HCP-like"/>
    <property type="match status" value="7"/>
</dbReference>
<proteinExistence type="inferred from homology"/>
<feature type="compositionally biased region" description="Polar residues" evidence="3">
    <location>
        <begin position="9"/>
        <end position="27"/>
    </location>
</feature>
<feature type="compositionally biased region" description="Low complexity" evidence="3">
    <location>
        <begin position="627"/>
        <end position="636"/>
    </location>
</feature>
<feature type="region of interest" description="Disordered" evidence="3">
    <location>
        <begin position="1"/>
        <end position="276"/>
    </location>
</feature>
<comment type="caution">
    <text evidence="5">The sequence shown here is derived from an EMBL/GenBank/DDBJ whole genome shotgun (WGS) entry which is preliminary data.</text>
</comment>
<protein>
    <recommendedName>
        <fullName evidence="4">DUF4211 domain-containing protein</fullName>
    </recommendedName>
</protein>
<comment type="similarity">
    <text evidence="1">Belongs to the sel-1 family.</text>
</comment>
<feature type="compositionally biased region" description="Basic and acidic residues" evidence="3">
    <location>
        <begin position="248"/>
        <end position="258"/>
    </location>
</feature>
<dbReference type="EMBL" id="JAEPQZ010000005">
    <property type="protein sequence ID" value="KAG2181213.1"/>
    <property type="molecule type" value="Genomic_DNA"/>
</dbReference>
<evidence type="ECO:0000313" key="5">
    <source>
        <dbReference type="EMBL" id="KAG2181213.1"/>
    </source>
</evidence>
<feature type="compositionally biased region" description="Basic and acidic residues" evidence="3">
    <location>
        <begin position="564"/>
        <end position="576"/>
    </location>
</feature>
<keyword evidence="6" id="KW-1185">Reference proteome</keyword>
<dbReference type="OrthoDB" id="272077at2759"/>
<feature type="compositionally biased region" description="Polar residues" evidence="3">
    <location>
        <begin position="637"/>
        <end position="669"/>
    </location>
</feature>
<feature type="region of interest" description="Disordered" evidence="3">
    <location>
        <begin position="544"/>
        <end position="578"/>
    </location>
</feature>
<sequence length="2085" mass="231545">MPPSGQRAVKNSVTGAESQVAASFSSGHHTKTNIKESVEATPSQPTNTSLSTDNLGKQPVIIDLDSQEDTDDKEDTSGMTDNRANSRKVCRIHESSDSEADIEDLSLQSPLKAKRKFIAENDDSDEGTSDSLPKATHQRGHSDANNVSVKNQIRESLEKEPSVELSSSRKQGHSDTSSDEEIHYSHKTRKRRLKSRNQINDVDSTVHIDISSDGSQGSVVETLPSQQPKPASDLKSVDSECDSEDWDVDKAGKGRDITNEGTPEGPMDRFTQRRNGYGAHENRNCVQEESDDYSDDQDDFVVDDDIIDGEKTYKSTAPVELPAEFSTRYQDDTEGHFRTYFEYLMRKSQDPSFRNFHNLDTRFQVAISSVQRLLETCKDKIYTSVWKPEFVEDLSYWPSMSFKALRELDHDCDACQISGKGSTCSITFYGSGYDENYMPLPQIQHGERARSSASMKENEVENEMWLSYADDRPSKDQYWVGSTCFYRARVFHGLVHLQHDLSVEIRAFVDSVFDTLNQEDNAIAISDQNMDYVTKRMDDTGFSDKYTLSMGNQPSRHTSRPPKQKKEIKSHGDTKKPFIKKLKLSKVARLLPNHRKEPQSPSVPDSSIPSTTTARPPSPIAPHTEASTSQSSPVSSPRNTILQPLSRRLQNNVQRNTPRTPRTSNVSIPSTSAMSSHFSSSINASTFSGLFSQIDVTSSIATESSFSRHSMMDDDDKGVSPPPYTSYNSHRRSHLQVVRPHSSLLESNVALDSSVMLSSCISAASTTYSAEVLQDPVTYGSHISAQDIEDQDVTLESSHHPIERHRLYSLLHIAQSHVKAQEQQAQSSSSASPSENVIQNPAAILQEAFEQAQNVNDSQDYAEVYAAVAAFADETNNPSALVWVAQCHVNGWGVPRDAPLGFQQLKSLASLDIQEAYYPLACCYADGLGVDVDKLTAFQWFEKSSECGNNLAQYRTGAMLAQGVGVAQDDEKAFAWFKKSADAGNKYGQYLVGLHYEQGLSVKEDAEKSKEYYLKSAMQDFPDAQSSLGIRLADDGNHKDAVMWLEKAVQNDNTPALLKLGMMYEEGQGVDRNYEVALVHYKAAANRDDPVAQYLLGLNYRMGDLGLEQNYSEALQYLQKSANAGFPSAQRVLGLMYSEGVGCQQDHAIAYGWFQKAAARNDMRAIGLLGNCYEHGHGVQQDYEKALKCYQQAAEAGSDVAEYSMGQLLHMLKRLDEAFLWYTKAAKRNRQNARLMVARYMLHGWGSAPHDPKAAFAQLKALADNEDYPGAYFWLGACYEEGGGVAQNMEKAFVYYLKSADSGDVDGEFQVALMLSNGHGVAVNRKEAFEWYTKAASKGHKTAQFSLGLFYSKGLEGIPQDLSKAQVLFQKAAMQDLPVAISALSKLLMKQKKFEEAIPWLQKGSDFGDITSMRELAILYGKGVGVDQDKLAAFKLLEDCAKAKDTQALFMLATYYHEGMPVEQNLDMALKLYKQAAVQGSSLAGYGIAQIYHTQAQYEKAYPYYRKASQDPTLQSTEVGWTSLFMVARYVLYDYSTATPAQLECISKEEAFTILLELAEQHQFLPAYFYVAECCEQGLGVPQDVDDAIYWYQQTAENCLDMTVESDRRIAHLQSVATTSTPSNELDCIIEESESDSEASEDSRLETVSDERKNDIEWLKDQAQQGSSEAMFYLAKSYSDCGDDDSAFEYYEMAAELDHVDSIRELGKCYHRGRGCVRDVPRAVQLYKTAAASKDHLALTLLGQIYERGFNNAIPRDPEAASQCYTAAMDYGSVNAIYLAAQMHHTRGEYETAIGMYRAAADQGNVMANVMCARYALTGLGGIEKNQEQGFQTLLKIAKAECSEAFNSVAQCYEMGIGTEKNDAQALEWFLKSASVVKDANAMYHIGCMIEEGRGTGESATEALNWYQLANETGRHRSAQYKIGVFHKEGLAGLPQDVGVAQLYFKKAADQGEEKAMQELAQLFWMQKSYSLALIYYEQAASLGVIEANFTLGKLYHSGFKSDEVTIVPQDYASAFAYFCDASNQGDATSTIILGSYYQHGWHVDQNRNTALQIYEKAIEQGGGTLAQLAVAQLQRSSSSESATL</sequence>
<dbReference type="PROSITE" id="PS50005">
    <property type="entry name" value="TPR"/>
    <property type="match status" value="1"/>
</dbReference>
<dbReference type="InterPro" id="IPR025451">
    <property type="entry name" value="DUF4211"/>
</dbReference>
<feature type="compositionally biased region" description="Basic and acidic residues" evidence="3">
    <location>
        <begin position="152"/>
        <end position="162"/>
    </location>
</feature>
<dbReference type="SMART" id="SM00028">
    <property type="entry name" value="TPR"/>
    <property type="match status" value="8"/>
</dbReference>
<evidence type="ECO:0000256" key="1">
    <source>
        <dbReference type="ARBA" id="ARBA00038101"/>
    </source>
</evidence>
<reference evidence="5" key="1">
    <citation type="submission" date="2020-12" db="EMBL/GenBank/DDBJ databases">
        <title>Metabolic potential, ecology and presence of endohyphal bacteria is reflected in genomic diversity of Mucoromycotina.</title>
        <authorList>
            <person name="Muszewska A."/>
            <person name="Okrasinska A."/>
            <person name="Steczkiewicz K."/>
            <person name="Drgas O."/>
            <person name="Orlowska M."/>
            <person name="Perlinska-Lenart U."/>
            <person name="Aleksandrzak-Piekarczyk T."/>
            <person name="Szatraj K."/>
            <person name="Zielenkiewicz U."/>
            <person name="Pilsyk S."/>
            <person name="Malc E."/>
            <person name="Mieczkowski P."/>
            <person name="Kruszewska J.S."/>
            <person name="Biernat P."/>
            <person name="Pawlowska J."/>
        </authorList>
    </citation>
    <scope>NUCLEOTIDE SEQUENCE</scope>
    <source>
        <strain evidence="5">WA0000067209</strain>
    </source>
</reference>
<dbReference type="Pfam" id="PF13926">
    <property type="entry name" value="DUF4211"/>
    <property type="match status" value="1"/>
</dbReference>
<dbReference type="InterPro" id="IPR011990">
    <property type="entry name" value="TPR-like_helical_dom_sf"/>
</dbReference>
<gene>
    <name evidence="5" type="ORF">INT43_008796</name>
</gene>